<comment type="domain">
    <text evidence="32">The CD4-binding region is targeted by the antibody b12.</text>
</comment>
<dbReference type="InterPro" id="IPR000328">
    <property type="entry name" value="GP41-like"/>
</dbReference>
<keyword evidence="22 32" id="KW-1133">Transmembrane helix</keyword>
<dbReference type="GO" id="GO:0019064">
    <property type="term" value="P:fusion of virus membrane with host plasma membrane"/>
    <property type="evidence" value="ECO:0007669"/>
    <property type="project" value="UniProtKB-UniRule"/>
</dbReference>
<keyword evidence="23 32" id="KW-1039">Host endosome</keyword>
<evidence type="ECO:0000256" key="32">
    <source>
        <dbReference type="HAMAP-Rule" id="MF_04083"/>
    </source>
</evidence>
<name>G0WP22_HV1</name>
<evidence type="ECO:0000256" key="19">
    <source>
        <dbReference type="ARBA" id="ARBA00022870"/>
    </source>
</evidence>
<dbReference type="GO" id="GO:1903911">
    <property type="term" value="P:positive regulation of receptor clustering"/>
    <property type="evidence" value="ECO:0007669"/>
    <property type="project" value="UniProtKB-UniRule"/>
</dbReference>
<feature type="region of interest" description="MPER; binding to GalCer" evidence="32">
    <location>
        <begin position="653"/>
        <end position="674"/>
    </location>
</feature>
<feature type="site" description="Cleavage; by host furin" evidence="32">
    <location>
        <begin position="503"/>
        <end position="504"/>
    </location>
</feature>
<evidence type="ECO:0000256" key="10">
    <source>
        <dbReference type="ARBA" id="ARBA00022570"/>
    </source>
</evidence>
<comment type="function">
    <text evidence="32">Envelope glycoprotein gp160: Oligomerizes in the host endoplasmic reticulum into predominantly trimers. In a second time, gp160 transits in the host Golgi, where glycosylation is completed. The precursor is then proteolytically cleaved in the trans-Golgi and thereby activated by cellular furin or furin-like proteases to produce gp120 and gp41.</text>
</comment>
<evidence type="ECO:0000256" key="24">
    <source>
        <dbReference type="ARBA" id="ARBA00023054"/>
    </source>
</evidence>
<keyword evidence="7 32" id="KW-1168">Fusion of virus membrane with host membrane</keyword>
<comment type="function">
    <text evidence="32">Transmembrane protein gp41: Acts as a class I viral fusion protein. Under the current model, the protein has at least 3 conformational states: pre-fusion native state, pre-hairpin intermediate state, and post-fusion hairpin state. During fusion of viral and target intracellular membranes, the coiled coil regions (heptad repeats) assume a trimer-of-hairpins structure, positioning the fusion peptide in close proximity to the C-terminal region of the ectodomain. The formation of this structure appears to drive apposition and subsequent fusion of viral and target cell membranes. Complete fusion occurs in host cell endosomes and is dynamin-dependent, however some lipid transfer might occur at the plasma membrane. The virus undergoes clathrin-dependent internalization long before endosomal fusion, thus minimizing the surface exposure of conserved viral epitopes during fusion and reducing the efficacy of inhibitors targeting these epitopes. Membranes fusion leads to delivery of the nucleocapsid into the cytoplasm.</text>
</comment>
<evidence type="ECO:0000256" key="25">
    <source>
        <dbReference type="ARBA" id="ARBA00023136"/>
    </source>
</evidence>
<dbReference type="InterPro" id="IPR036377">
    <property type="entry name" value="Gp120_core_sf"/>
</dbReference>
<comment type="PTM">
    <text evidence="32">Palmitoylation of the transmembrane protein and of Env polyprotein (prior to its proteolytic cleavage) is essential for their association with host cell membrane lipid rafts. Palmitoylation is therefore required for envelope trafficking to classical lipid rafts, but not for viral replication.</text>
</comment>
<keyword evidence="19 32" id="KW-1043">Host membrane</keyword>
<dbReference type="GO" id="GO:0039654">
    <property type="term" value="P:fusion of virus membrane with host endosome membrane"/>
    <property type="evidence" value="ECO:0007669"/>
    <property type="project" value="UniProtKB-UniRule"/>
</dbReference>
<feature type="lipid moiety-binding region" description="S-palmitoyl cysteine; by host" evidence="32">
    <location>
        <position position="755"/>
    </location>
</feature>
<evidence type="ECO:0000256" key="16">
    <source>
        <dbReference type="ARBA" id="ARBA00022729"/>
    </source>
</evidence>
<keyword evidence="14 32" id="KW-0812">Transmembrane</keyword>
<dbReference type="GO" id="GO:0052031">
    <property type="term" value="P:symbiont-mediated perturbation of host defense response"/>
    <property type="evidence" value="ECO:0007669"/>
    <property type="project" value="UniProtKB-UniRule"/>
</dbReference>
<keyword evidence="11 32" id="KW-0945">Host-virus interaction</keyword>
<organism evidence="36">
    <name type="scientific">Human immunodeficiency virus type 1</name>
    <name type="common">HIV-1</name>
    <dbReference type="NCBI Taxonomy" id="11676"/>
    <lineage>
        <taxon>Viruses</taxon>
        <taxon>Riboviria</taxon>
        <taxon>Pararnavirae</taxon>
        <taxon>Artverviricota</taxon>
        <taxon>Revtraviricetes</taxon>
        <taxon>Ortervirales</taxon>
        <taxon>Retroviridae</taxon>
        <taxon>Orthoretrovirinae</taxon>
        <taxon>Lentivirus</taxon>
        <taxon>Lentivirus humimdef1</taxon>
    </lineage>
</organism>
<comment type="PTM">
    <text evidence="32">Specific enzymatic cleavages in vivo yield mature proteins. Envelope glycoproteins are synthesized as a inactive precursor that is heavily N-glycosylated and processed likely by host cell furin in the Golgi to yield the mature SU and TM proteins. The cleavage site between SU and TM requires the minimal sequence [KR]-X-[KR]-R. About 2 of the 9 disulfide bonds of gp41 are reduced by P4HB/PDI, following binding to CD4 receptor.</text>
</comment>
<comment type="subcellular location">
    <subcellularLocation>
        <location evidence="3">Host cell membrane</location>
        <topology evidence="3">Peripheral membrane protein</topology>
    </subcellularLocation>
    <subcellularLocation>
        <location evidence="1">Host cell membrane</location>
        <topology evidence="1">Single-pass type I membrane protein</topology>
    </subcellularLocation>
    <subcellularLocation>
        <location evidence="2">Host endosome membrane</location>
        <topology evidence="2">Peripheral membrane protein</topology>
    </subcellularLocation>
    <subcellularLocation>
        <location evidence="5">Host endosome membrane</location>
        <topology evidence="5">Single-pass type I membrane protein</topology>
    </subcellularLocation>
    <subcellularLocation>
        <location evidence="6">Virion membrane</location>
        <topology evidence="6">Peripheral membrane protein</topology>
    </subcellularLocation>
    <subcellularLocation>
        <location evidence="4">Virion membrane</location>
        <topology evidence="4">Single-pass type I membrane protein</topology>
    </subcellularLocation>
</comment>
<dbReference type="GO" id="GO:0075512">
    <property type="term" value="P:clathrin-dependent endocytosis of virus by host cell"/>
    <property type="evidence" value="ECO:0007669"/>
    <property type="project" value="UniProtKB-UniRule"/>
</dbReference>
<keyword evidence="30 32" id="KW-0449">Lipoprotein</keyword>
<comment type="miscellaneous">
    <text evidence="32">HIV-1 lineages are divided in three main groups, M (for Major), O (for Outlier), and N (for New, or Non-M, Non-O). The vast majority of strains found worldwide belong to the group M. Group O seems to be endemic to and largely confined to Cameroon and neighboring countries in West Central Africa, where these viruses represent a small minority of HIV-1 strains. The group N is represented by a limited number of isolates from Cameroonian persons. The group M is further subdivided in 9 clades or subtypes (A to D, F to H, J and K).</text>
</comment>
<dbReference type="GO" id="GO:0019082">
    <property type="term" value="P:viral protein processing"/>
    <property type="evidence" value="ECO:0007669"/>
    <property type="project" value="UniProtKB-UniRule"/>
</dbReference>
<evidence type="ECO:0000256" key="13">
    <source>
        <dbReference type="ARBA" id="ARBA00022685"/>
    </source>
</evidence>
<evidence type="ECO:0000256" key="21">
    <source>
        <dbReference type="ARBA" id="ARBA00022890"/>
    </source>
</evidence>
<sequence>MRVRGMPRNWPQWWIWNILGFWMIITCKEVGKLWVTVYYGVPVWTDAKATLFCASDAKAYEKEVHNVWATHACVPTDPNPQEIWLENVTENFNMWKNDMVDQMHEDIISLWDQSLKPCVKMTPLCVTLSCSNITNATIDGNATADDMRREMTNCSFNVTTVITNKRKQEYALFYKSDVVPLREGDNNSSEFVLIHCNTSTITQACPKVSFDPIPIHYCAPAGFAILKCNNKTFNGTGPCNNVSTVQCTHGIKPVISTQLLLNGSLAEGEIIIRSENITDNAKTIIVQFNESILINCTRPGNNTRKSVRIGIGRGHTFYATGAIGKDARQAHCNVSTTAWNKTLQSVKEKLKEYFNKTIEFAPSSGGDLEVTTHIFNCRGEFFYCNTTKLFNETILNNETDNNNNITRIPCRIKQIINMWQQVGRAMYAPPIAGNITCMSNITGLLLVRDGGNSSNDSEIFRPGGGNMKDNWRSELYKYKVVEVKPLGIAPTKAKRRVVEREKRAVHIGAVFLGFLGMAGSTMGAAAVTLTVQARQLLSGIVQQQSNLLRAIEAQQHMLQLTVWGIKQLQTRVLAIERYLRDQQLLGIWGCSGKLICTTAVPWNSSRSNKSEDEVWNMTWMQWEREIDNYTDIIYKLLGDSQNQQEQNEKDLLALDKWDSLWSWFNITNWLWYIKIFIMIVGGLIGLRIILGVLSIVNRVRQGYSPLSFQTLLPNPREPDRLGRIEEEGGEQDRDRSIRLVNGFLALAWDDLRNLCLFNYHLLRDFILVTARAVQLLGRRGWEALKYLGNLLQYWLLELKKSAINLLDTIAIVVAEGTDRIIEIIQRVCRAIYNIPRRIRQGFEAALL</sequence>
<evidence type="ECO:0000256" key="12">
    <source>
        <dbReference type="ARBA" id="ARBA00022595"/>
    </source>
</evidence>
<evidence type="ECO:0000256" key="26">
    <source>
        <dbReference type="ARBA" id="ARBA00023139"/>
    </source>
</evidence>
<comment type="domain">
    <text evidence="32 33">The 17 amino acids long immunosuppressive region is present in many retroviral envelope proteins. Synthetic peptides derived from this relatively conserved sequence inhibit immune function in vitro and in vivo.</text>
</comment>
<dbReference type="SUPFAM" id="SSF58069">
    <property type="entry name" value="Virus ectodomain"/>
    <property type="match status" value="1"/>
</dbReference>
<feature type="region of interest" description="Fusion peptide" evidence="32">
    <location>
        <begin position="504"/>
        <end position="524"/>
    </location>
</feature>
<comment type="domain">
    <text evidence="32">The YXXL motif is involved in determining the exact site of viral release at the surface of infected mononuclear cells and promotes endocytosis. YXXL and di-leucine endocytosis motifs interact directly or indirectly with the clathrin adapter complexes, opperate independently, and their activities are not additive.</text>
</comment>
<comment type="subunit">
    <text evidence="32">The mature envelope protein (Env) consists of a homotrimer of non-covalently associated gp120-gp41 heterodimers. The resulting complex protrudes from the virus surface as a spike. There seems to be as few as 10 spikes on the average virion. Surface protein gp120 interacts with host CD4, CCR5 and CXCR4. Gp120 also interacts with the C-type lectins CD209/DC-SIGN and CLEC4M/DC-SIGNR (collectively referred to as DC-SIGN(R)). Gp120 and gp41 interact with GalCer. Gp120 interacts with host ITGA4/ITGB7 complex; on CD4+ T-cells, this interaction results in rapid activation of integrin ITGAL/LFA-1, which facilitates efficient cell-to-cell spreading of HIV-1. Gp120 interacts with cell-associated heparan sulfate; this interaction increases virus infectivity on permissive cells and may be involved in infection of CD4- cells.</text>
</comment>
<feature type="transmembrane region" description="Helical" evidence="33">
    <location>
        <begin position="504"/>
        <end position="527"/>
    </location>
</feature>
<dbReference type="Pfam" id="PF00516">
    <property type="entry name" value="GP120"/>
    <property type="match status" value="1"/>
</dbReference>
<feature type="disulfide bond" evidence="32">
    <location>
        <begin position="590"/>
        <end position="596"/>
    </location>
</feature>
<evidence type="ECO:0000256" key="3">
    <source>
        <dbReference type="ARBA" id="ARBA00004505"/>
    </source>
</evidence>
<evidence type="ECO:0000256" key="18">
    <source>
        <dbReference type="ARBA" id="ARBA00022844"/>
    </source>
</evidence>
<keyword evidence="17 32" id="KW-1161">Viral attachment to host cell</keyword>
<feature type="disulfide bond" evidence="32">
    <location>
        <begin position="53"/>
        <end position="73"/>
    </location>
</feature>
<evidence type="ECO:0000256" key="29">
    <source>
        <dbReference type="ARBA" id="ARBA00023280"/>
    </source>
</evidence>
<comment type="PTM">
    <text evidence="32">Highly glycosylated by host. The high number of glycan on the protein is reffered to as 'glycan shield' because it contributes to hide protein sequence from adaptive immune system.</text>
</comment>
<evidence type="ECO:0000256" key="31">
    <source>
        <dbReference type="ARBA" id="ARBA00023296"/>
    </source>
</evidence>
<dbReference type="Gene3D" id="1.20.5.490">
    <property type="entry name" value="Single helix bin"/>
    <property type="match status" value="1"/>
</dbReference>
<dbReference type="SUPFAM" id="SSF56502">
    <property type="entry name" value="gp120 core"/>
    <property type="match status" value="2"/>
</dbReference>
<keyword evidence="10 32" id="KW-1165">Clathrin-mediated endocytosis of virus by host</keyword>
<keyword evidence="26 32" id="KW-0564">Palmitate</keyword>
<dbReference type="GO" id="GO:0016020">
    <property type="term" value="C:membrane"/>
    <property type="evidence" value="ECO:0007669"/>
    <property type="project" value="UniProtKB-UniRule"/>
</dbReference>
<evidence type="ECO:0000256" key="15">
    <source>
        <dbReference type="ARBA" id="ARBA00022703"/>
    </source>
</evidence>
<feature type="topological domain" description="Cytoplasmic" evidence="32">
    <location>
        <begin position="697"/>
        <end position="847"/>
    </location>
</feature>
<evidence type="ECO:0000256" key="5">
    <source>
        <dbReference type="ARBA" id="ARBA00004578"/>
    </source>
</evidence>
<dbReference type="InterPro" id="IPR000777">
    <property type="entry name" value="HIV1_Gp120"/>
</dbReference>
<keyword evidence="16 32" id="KW-0732">Signal</keyword>
<evidence type="ECO:0000259" key="35">
    <source>
        <dbReference type="Pfam" id="PF00517"/>
    </source>
</evidence>
<dbReference type="Gene3D" id="2.170.40.20">
    <property type="entry name" value="Human immunodeficiency virus 1, Gp160, envelope glycoprotein"/>
    <property type="match status" value="2"/>
</dbReference>
<evidence type="ECO:0000256" key="23">
    <source>
        <dbReference type="ARBA" id="ARBA00023046"/>
    </source>
</evidence>
<evidence type="ECO:0000256" key="30">
    <source>
        <dbReference type="ARBA" id="ARBA00023288"/>
    </source>
</evidence>
<protein>
    <recommendedName>
        <fullName evidence="32">Envelope glycoprotein gp160</fullName>
    </recommendedName>
    <alternativeName>
        <fullName evidence="32">Env polyprotein</fullName>
    </alternativeName>
    <component>
        <recommendedName>
            <fullName evidence="32">Surface protein gp120</fullName>
            <shortName evidence="32">SU</shortName>
        </recommendedName>
        <alternativeName>
            <fullName evidence="32">Glycoprotein 120</fullName>
            <shortName evidence="32">gp120</shortName>
        </alternativeName>
    </component>
    <component>
        <recommendedName>
            <fullName evidence="32">Transmembrane protein gp41</fullName>
            <shortName evidence="32">TM</shortName>
        </recommendedName>
        <alternativeName>
            <fullName evidence="32">Glycoprotein 41</fullName>
            <shortName evidence="32">gp41</shortName>
        </alternativeName>
    </component>
</protein>
<comment type="subcellular location">
    <molecule>Transmembrane protein gp41</molecule>
    <subcellularLocation>
        <location evidence="32">Virion membrane</location>
        <topology evidence="32">Single-pass type I membrane protein</topology>
    </subcellularLocation>
    <subcellularLocation>
        <location evidence="32">Host cell membrane</location>
        <topology evidence="32">Single-pass type I membrane protein</topology>
    </subcellularLocation>
    <subcellularLocation>
        <location evidence="32">Host endosome membrane</location>
        <topology evidence="32">Single-pass type I membrane protein</topology>
    </subcellularLocation>
    <text evidence="32">It is probably concentrated at the site of budding and incorporated into the virions possibly by contacts between the cytoplasmic tail of Env and the N-terminus of Gag.</text>
</comment>
<feature type="lipid moiety-binding region" description="S-palmitoyl cysteine; by host" evidence="32">
    <location>
        <position position="828"/>
    </location>
</feature>
<evidence type="ECO:0000256" key="17">
    <source>
        <dbReference type="ARBA" id="ARBA00022804"/>
    </source>
</evidence>
<feature type="disulfide bond" evidence="32">
    <location>
        <begin position="218"/>
        <end position="247"/>
    </location>
</feature>
<dbReference type="GO" id="GO:1903908">
    <property type="term" value="P:positive regulation of plasma membrane raft polarization"/>
    <property type="evidence" value="ECO:0007669"/>
    <property type="project" value="UniProtKB-UniRule"/>
</dbReference>
<evidence type="ECO:0000313" key="36">
    <source>
        <dbReference type="EMBL" id="ADU15635.1"/>
    </source>
</evidence>
<evidence type="ECO:0000256" key="11">
    <source>
        <dbReference type="ARBA" id="ARBA00022581"/>
    </source>
</evidence>
<dbReference type="Gene3D" id="1.10.287.210">
    <property type="match status" value="1"/>
</dbReference>
<dbReference type="FunFam" id="1.20.5.490:FF:000001">
    <property type="entry name" value="Envelope glycoprotein gp160"/>
    <property type="match status" value="1"/>
</dbReference>
<feature type="chain" id="PRO_5023266302" description="Envelope glycoprotein gp160" evidence="32">
    <location>
        <begin position="32"/>
        <end position="847"/>
    </location>
</feature>
<comment type="domain">
    <text evidence="32">Some of the most genetically diverse regions of the viral genome are present in Env. They are called variable regions 1 through 5 (V1 through V5). Coreceptor usage of gp120 is determined mainly by the primary structure of the third variable region (V3) in the outer domain of gp120. The sequence of V3 determines which coreceptor, CCR5 and/or CXCR4 (corresponding to R5/macrophage, X4/T cell and R5X4/T cell and macrophage tropism), is used to trigger the fusion potential of the Env complex, and hence which cells the virus can infect. Binding to CCR5 involves a region adjacent in addition to V3.</text>
</comment>
<evidence type="ECO:0000256" key="33">
    <source>
        <dbReference type="RuleBase" id="RU363095"/>
    </source>
</evidence>
<proteinExistence type="inferred from homology"/>
<evidence type="ECO:0000256" key="28">
    <source>
        <dbReference type="ARBA" id="ARBA00023180"/>
    </source>
</evidence>
<dbReference type="GO" id="GO:0019062">
    <property type="term" value="P:virion attachment to host cell"/>
    <property type="evidence" value="ECO:0007669"/>
    <property type="project" value="UniProtKB-UniRule"/>
</dbReference>
<comment type="subcellular location">
    <molecule>Surface protein gp120</molecule>
    <subcellularLocation>
        <location evidence="32">Virion membrane</location>
        <topology evidence="32">Peripheral membrane protein</topology>
    </subcellularLocation>
    <subcellularLocation>
        <location evidence="32">Host cell membrane</location>
        <topology evidence="32">Peripheral membrane protein</topology>
    </subcellularLocation>
    <subcellularLocation>
        <location evidence="32">Host endosome membrane</location>
        <topology evidence="32">Single-pass type I membrane protein</topology>
    </subcellularLocation>
    <text evidence="32">The surface protein is not anchored to the viral envelope, but associates with the extravirion surface through its binding to TM. It is probably concentrated at the site of budding and incorporated into the virions possibly by contacts between the cytoplasmic tail of Env and the N-terminus of Gag.</text>
</comment>
<dbReference type="FunFam" id="2.170.40.20:FF:000003">
    <property type="entry name" value="Envelope glycoprotein gp160"/>
    <property type="match status" value="1"/>
</dbReference>
<evidence type="ECO:0000256" key="7">
    <source>
        <dbReference type="ARBA" id="ARBA00022506"/>
    </source>
</evidence>
<evidence type="ECO:0000256" key="6">
    <source>
        <dbReference type="ARBA" id="ARBA00004650"/>
    </source>
</evidence>
<feature type="region of interest" description="V5" evidence="32">
    <location>
        <begin position="453"/>
        <end position="463"/>
    </location>
</feature>
<keyword evidence="9 32" id="KW-1032">Host cell membrane</keyword>
<dbReference type="InterPro" id="IPR037527">
    <property type="entry name" value="Gp160"/>
</dbReference>
<keyword evidence="12 32" id="KW-1162">Viral penetration into host cytoplasm</keyword>
<keyword evidence="31 32" id="KW-1160">Virus entry into host cell</keyword>
<dbReference type="GO" id="GO:0020002">
    <property type="term" value="C:host cell plasma membrane"/>
    <property type="evidence" value="ECO:0007669"/>
    <property type="project" value="UniProtKB-SubCell"/>
</dbReference>
<evidence type="ECO:0000256" key="8">
    <source>
        <dbReference type="ARBA" id="ARBA00022510"/>
    </source>
</evidence>
<dbReference type="HAMAP" id="MF_04083">
    <property type="entry name" value="HIV_ENV"/>
    <property type="match status" value="1"/>
</dbReference>
<keyword evidence="13 32" id="KW-0165">Cleavage on pair of basic residues</keyword>
<comment type="miscellaneous">
    <text evidence="32">Inhibitors targeting HIV-1 viral envelope proteins are used as antiretroviral drugs. Attachment of virions to the cell surface via non-specific interactions and CD4 binding can be blocked by inhibitors that include cyanovirin-N, cyclotriazadisulfonamide analogs, PRO 2000, TNX 355 and PRO 542. In addition, BMS 806 can block CD4-induced conformational changes. Env interactions with the coreceptor molecules can be targeted by CCR5 antagonists including SCH-D, maraviroc (UK 427857) and aplaviroc (GW 873140), and the CXCR4 antagonist AMD 070. Fusion of viral and cellular membranes can be inhibited by peptides such as enfuvirtide and tifuvirtide (T 1249). Resistance to inhibitors associated with mutations in Env are observed. Most of the time, single mutations confer only a modest reduction in drug susceptibility. Combination of several mutations is usually required to develop a high-level drug resistance.</text>
</comment>
<evidence type="ECO:0000256" key="1">
    <source>
        <dbReference type="ARBA" id="ARBA00004402"/>
    </source>
</evidence>
<dbReference type="GO" id="GO:0055036">
    <property type="term" value="C:virion membrane"/>
    <property type="evidence" value="ECO:0007669"/>
    <property type="project" value="UniProtKB-SubCell"/>
</dbReference>
<keyword evidence="29 32" id="KW-0899">Viral immunoevasion</keyword>
<feature type="region of interest" description="CD4-binding loop" evidence="32">
    <location>
        <begin position="363"/>
        <end position="373"/>
    </location>
</feature>
<comment type="domain">
    <text evidence="32">The membrane proximal external region (MPER) present in gp41 is a tryptophan-rich region recognized by the antibodies 2F5, Z13, and 4E10. MPER seems to play a role in fusion.</text>
</comment>
<evidence type="ECO:0000259" key="34">
    <source>
        <dbReference type="Pfam" id="PF00516"/>
    </source>
</evidence>
<dbReference type="FunFam" id="1.10.287.210:FF:000001">
    <property type="entry name" value="Envelope glycoprotein gp160"/>
    <property type="match status" value="1"/>
</dbReference>
<comment type="similarity">
    <text evidence="32">Belongs to the HIV-1 env protein family.</text>
</comment>
<feature type="short sequence motif" description="YXXL motif; contains endocytosis signal" evidence="32">
    <location>
        <begin position="703"/>
        <end position="706"/>
    </location>
</feature>
<feature type="domain" description="Retroviral envelope protein GP41-like" evidence="35">
    <location>
        <begin position="522"/>
        <end position="711"/>
    </location>
</feature>
<reference evidence="36" key="1">
    <citation type="journal article" date="2012" name="AIDS Res. Hum. Retroviruses">
        <title>Drug Resistance and Coreceptor Usage in HIV Type 1 Subtype C-Infected Children Initiating or Failing Highly Active Antiretroviral Therapy in South Africa.</title>
        <authorList>
            <person name="Green T.N."/>
            <person name="Archary M."/>
            <person name="Gordon M.L."/>
            <person name="Padayachi N."/>
            <person name="Lie Y."/>
            <person name="Anton E.D."/>
            <person name="Reeves J.D."/>
            <person name="Grobler A."/>
            <person name="Bobat R."/>
            <person name="Coovadia H."/>
            <person name="Ndung'u T."/>
        </authorList>
    </citation>
    <scope>NUCLEOTIDE SEQUENCE</scope>
    <source>
        <strain evidence="36">707PKE34F2</strain>
    </source>
</reference>
<evidence type="ECO:0000256" key="22">
    <source>
        <dbReference type="ARBA" id="ARBA00022989"/>
    </source>
</evidence>
<dbReference type="FunFam" id="2.170.40.20:FF:000004">
    <property type="entry name" value="Envelope glycoprotein gp160"/>
    <property type="match status" value="1"/>
</dbReference>
<keyword evidence="25 32" id="KW-0472">Membrane</keyword>
<dbReference type="EMBL" id="HM623575">
    <property type="protein sequence ID" value="ADU15635.1"/>
    <property type="molecule type" value="Genomic_RNA"/>
</dbReference>
<keyword evidence="18 32" id="KW-0946">Virion</keyword>
<evidence type="ECO:0000256" key="20">
    <source>
        <dbReference type="ARBA" id="ARBA00022879"/>
    </source>
</evidence>
<evidence type="ECO:0000256" key="14">
    <source>
        <dbReference type="ARBA" id="ARBA00022692"/>
    </source>
</evidence>
<evidence type="ECO:0000256" key="4">
    <source>
        <dbReference type="ARBA" id="ARBA00004563"/>
    </source>
</evidence>
<keyword evidence="27 32" id="KW-1015">Disulfide bond</keyword>
<evidence type="ECO:0000256" key="9">
    <source>
        <dbReference type="ARBA" id="ARBA00022511"/>
    </source>
</evidence>
<keyword evidence="28 32" id="KW-0325">Glycoprotein</keyword>
<feature type="domain" description="Human immunodeficiency virus 1 envelope glycoprotein Gp120" evidence="34">
    <location>
        <begin position="135"/>
        <end position="503"/>
    </location>
</feature>
<keyword evidence="15 32" id="KW-0053">Apoptosis</keyword>
<feature type="coiled-coil region" evidence="32">
    <location>
        <begin position="624"/>
        <end position="658"/>
    </location>
</feature>
<keyword evidence="24 32" id="KW-0175">Coiled coil</keyword>
<dbReference type="CDD" id="cd09909">
    <property type="entry name" value="HIV-1-like_HR1-HR2"/>
    <property type="match status" value="1"/>
</dbReference>
<dbReference type="GO" id="GO:0044175">
    <property type="term" value="C:host cell endosome membrane"/>
    <property type="evidence" value="ECO:0007669"/>
    <property type="project" value="UniProtKB-SubCell"/>
</dbReference>
<evidence type="ECO:0000256" key="2">
    <source>
        <dbReference type="ARBA" id="ARBA00004433"/>
    </source>
</evidence>
<keyword evidence="21 32" id="KW-1164">Virus endocytosis by host</keyword>
<feature type="disulfide bond" evidence="32">
    <location>
        <begin position="228"/>
        <end position="239"/>
    </location>
</feature>
<comment type="function">
    <text evidence="32">Surface protein gp120: Attaches the virus to the host lymphoid cell by binding to the primary receptor CD4. This interaction induces a structural rearrangement creating a high affinity binding site for a chemokine coreceptor like CXCR4 and/or CCR5. Acts as a ligand for CD209/DC-SIGN and CLEC4M/DC-SIGNR, which are respectively found on dendritic cells (DCs), and on endothelial cells of liver sinusoids and lymph node sinuses. These interactions allow capture of viral particles at mucosal surfaces by these cells and subsequent transmission to permissive cells. HIV subverts the migration properties of dendritic cells to gain access to CD4+ T-cells in lymph nodes. Virus transmission to permissive T-cells occurs either in trans (without DCs infection, through viral capture and transmission), or in cis (following DCs productive infection, through the usual CD4-gp120 interaction), thereby inducing a robust infection. In trans infection, bound virions remain infectious over days and it is proposed that they are not degraded, but protected in non-lysosomal acidic organelles within the DCs close to the cell membrane thus contributing to the viral infectious potential during DCs' migration from the periphery to the lymphoid tissues. On arrival at lymphoid tissues, intact virions recycle back to DCs' cell surface allowing virus transmission to CD4+ T-cells.</text>
</comment>
<dbReference type="GO" id="GO:0019031">
    <property type="term" value="C:viral envelope"/>
    <property type="evidence" value="ECO:0007669"/>
    <property type="project" value="UniProtKB-KW"/>
</dbReference>
<keyword evidence="20 32" id="KW-0261">Viral envelope protein</keyword>
<feature type="transmembrane region" description="Helical" evidence="33">
    <location>
        <begin position="669"/>
        <end position="696"/>
    </location>
</feature>
<organismHost>
    <name type="scientific">Homo sapiens</name>
    <name type="common">Human</name>
    <dbReference type="NCBI Taxonomy" id="9606"/>
</organismHost>
<feature type="chain" id="PRO_5023266303" description="Transmembrane protein gp41" evidence="32">
    <location>
        <begin position="504"/>
        <end position="847"/>
    </location>
</feature>
<evidence type="ECO:0000256" key="27">
    <source>
        <dbReference type="ARBA" id="ARBA00023157"/>
    </source>
</evidence>
<dbReference type="GO" id="GO:0005198">
    <property type="term" value="F:structural molecule activity"/>
    <property type="evidence" value="ECO:0007669"/>
    <property type="project" value="UniProtKB-UniRule"/>
</dbReference>
<keyword evidence="8 32" id="KW-1170">Fusion of virus membrane with host endosomal membrane</keyword>
<comment type="caution">
    <text evidence="32 33">Lacks conserved residue(s) required for the propagation of feature annotation.</text>
</comment>
<dbReference type="Pfam" id="PF00517">
    <property type="entry name" value="GP41"/>
    <property type="match status" value="1"/>
</dbReference>
<feature type="short sequence motif" description="Di-leucine internalization motif" evidence="32">
    <location>
        <begin position="846"/>
        <end position="847"/>
    </location>
</feature>
<accession>G0WP22</accession>
<feature type="region of interest" description="Immunosuppression" evidence="32">
    <location>
        <begin position="566"/>
        <end position="584"/>
    </location>
</feature>
<gene>
    <name evidence="32 36" type="primary">env</name>
</gene>